<gene>
    <name evidence="2" type="ORF">B0T18DRAFT_331564</name>
</gene>
<evidence type="ECO:0000313" key="3">
    <source>
        <dbReference type="Proteomes" id="UP001172155"/>
    </source>
</evidence>
<evidence type="ECO:0008006" key="4">
    <source>
        <dbReference type="Google" id="ProtNLM"/>
    </source>
</evidence>
<dbReference type="PANTHER" id="PTHR38703:SF1">
    <property type="entry name" value="ALLERGEN"/>
    <property type="match status" value="1"/>
</dbReference>
<proteinExistence type="predicted"/>
<name>A0AA40JYY2_9PEZI</name>
<evidence type="ECO:0000313" key="2">
    <source>
        <dbReference type="EMBL" id="KAK0740459.1"/>
    </source>
</evidence>
<feature type="compositionally biased region" description="Low complexity" evidence="1">
    <location>
        <begin position="217"/>
        <end position="243"/>
    </location>
</feature>
<accession>A0AA40JYY2</accession>
<organism evidence="2 3">
    <name type="scientific">Schizothecium vesticola</name>
    <dbReference type="NCBI Taxonomy" id="314040"/>
    <lineage>
        <taxon>Eukaryota</taxon>
        <taxon>Fungi</taxon>
        <taxon>Dikarya</taxon>
        <taxon>Ascomycota</taxon>
        <taxon>Pezizomycotina</taxon>
        <taxon>Sordariomycetes</taxon>
        <taxon>Sordariomycetidae</taxon>
        <taxon>Sordariales</taxon>
        <taxon>Schizotheciaceae</taxon>
        <taxon>Schizothecium</taxon>
    </lineage>
</organism>
<protein>
    <recommendedName>
        <fullName evidence="4">Allergen</fullName>
    </recommendedName>
</protein>
<reference evidence="2" key="1">
    <citation type="submission" date="2023-06" db="EMBL/GenBank/DDBJ databases">
        <title>Genome-scale phylogeny and comparative genomics of the fungal order Sordariales.</title>
        <authorList>
            <consortium name="Lawrence Berkeley National Laboratory"/>
            <person name="Hensen N."/>
            <person name="Bonometti L."/>
            <person name="Westerberg I."/>
            <person name="Brannstrom I.O."/>
            <person name="Guillou S."/>
            <person name="Cros-Aarteil S."/>
            <person name="Calhoun S."/>
            <person name="Haridas S."/>
            <person name="Kuo A."/>
            <person name="Mondo S."/>
            <person name="Pangilinan J."/>
            <person name="Riley R."/>
            <person name="LaButti K."/>
            <person name="Andreopoulos B."/>
            <person name="Lipzen A."/>
            <person name="Chen C."/>
            <person name="Yanf M."/>
            <person name="Daum C."/>
            <person name="Ng V."/>
            <person name="Clum A."/>
            <person name="Steindorff A."/>
            <person name="Ohm R."/>
            <person name="Martin F."/>
            <person name="Silar P."/>
            <person name="Natvig D."/>
            <person name="Lalanne C."/>
            <person name="Gautier V."/>
            <person name="Ament-velasquez S.L."/>
            <person name="Kruys A."/>
            <person name="Hutchinson M.I."/>
            <person name="Powell A.J."/>
            <person name="Barry K."/>
            <person name="Miller A.N."/>
            <person name="Grigoriev I.V."/>
            <person name="Debuchy R."/>
            <person name="Gladieux P."/>
            <person name="Thoren M.H."/>
            <person name="Johannesson H."/>
        </authorList>
    </citation>
    <scope>NUCLEOTIDE SEQUENCE</scope>
    <source>
        <strain evidence="2">SMH3187-1</strain>
    </source>
</reference>
<keyword evidence="3" id="KW-1185">Reference proteome</keyword>
<comment type="caution">
    <text evidence="2">The sequence shown here is derived from an EMBL/GenBank/DDBJ whole genome shotgun (WGS) entry which is preliminary data.</text>
</comment>
<dbReference type="PANTHER" id="PTHR38703">
    <property type="entry name" value="CHROMOSOME 8, WHOLE GENOME SHOTGUN SEQUENCE"/>
    <property type="match status" value="1"/>
</dbReference>
<feature type="region of interest" description="Disordered" evidence="1">
    <location>
        <begin position="179"/>
        <end position="266"/>
    </location>
</feature>
<dbReference type="EMBL" id="JAUKUD010000006">
    <property type="protein sequence ID" value="KAK0740459.1"/>
    <property type="molecule type" value="Genomic_DNA"/>
</dbReference>
<dbReference type="Proteomes" id="UP001172155">
    <property type="component" value="Unassembled WGS sequence"/>
</dbReference>
<evidence type="ECO:0000256" key="1">
    <source>
        <dbReference type="SAM" id="MobiDB-lite"/>
    </source>
</evidence>
<sequence>MEKTKKVVGEFMNQAGRHDTTVHESTAPAVEHKTIKPTQHEQINTAVDQEVHQDHYHRTVQPVQATEVMPEQHTSKVAGTVHREFDHRDNEGTERAMRAEAGKLRNERHVEGTTHTQSRAPVVQGEHVHHHVHETVQPLVQKEVIQPEVIHTTVPIHEVHHQAAQIHSTTEMPAMSMDEFKKKGGNLGGQAERTSSFEGCPQGKEVHPEHDHTMKTANAGSGSSAGMSSSSTAGGASGSAAGSKGLQTEEKKQPSLLDRMNPYKDT</sequence>
<feature type="compositionally biased region" description="Basic and acidic residues" evidence="1">
    <location>
        <begin position="204"/>
        <end position="214"/>
    </location>
</feature>
<dbReference type="AlphaFoldDB" id="A0AA40JYY2"/>